<dbReference type="SUPFAM" id="SSF52151">
    <property type="entry name" value="FabD/lysophospholipase-like"/>
    <property type="match status" value="1"/>
</dbReference>
<reference evidence="2 3" key="1">
    <citation type="submission" date="2021-03" db="EMBL/GenBank/DDBJ databases">
        <title>The complete genome sequence of Acetobacter sacchari TBRC 11175.</title>
        <authorList>
            <person name="Charoenyingcharoen P."/>
            <person name="Yukphan P."/>
        </authorList>
    </citation>
    <scope>NUCLEOTIDE SEQUENCE [LARGE SCALE GENOMIC DNA]</scope>
    <source>
        <strain evidence="2 3">TBRC 11175</strain>
    </source>
</reference>
<dbReference type="Gene3D" id="3.40.366.10">
    <property type="entry name" value="Malonyl-Coenzyme A Acyl Carrier Protein, domain 2"/>
    <property type="match status" value="1"/>
</dbReference>
<dbReference type="Proteomes" id="UP000664771">
    <property type="component" value="Unassembled WGS sequence"/>
</dbReference>
<accession>A0ABS3LU34</accession>
<dbReference type="EMBL" id="JAFVMF010000006">
    <property type="protein sequence ID" value="MBO1359424.1"/>
    <property type="molecule type" value="Genomic_DNA"/>
</dbReference>
<gene>
    <name evidence="2" type="ORF">J2D73_06390</name>
</gene>
<keyword evidence="3" id="KW-1185">Reference proteome</keyword>
<dbReference type="Gene3D" id="3.30.70.250">
    <property type="entry name" value="Malonyl-CoA ACP transacylase, ACP-binding"/>
    <property type="match status" value="1"/>
</dbReference>
<comment type="caution">
    <text evidence="2">The sequence shown here is derived from an EMBL/GenBank/DDBJ whole genome shotgun (WGS) entry which is preliminary data.</text>
</comment>
<protein>
    <submittedName>
        <fullName evidence="2">Malonate decarboxylase subunit epsilon</fullName>
    </submittedName>
</protein>
<dbReference type="InterPro" id="IPR014043">
    <property type="entry name" value="Acyl_transferase_dom"/>
</dbReference>
<dbReference type="Pfam" id="PF00698">
    <property type="entry name" value="Acyl_transf_1"/>
    <property type="match status" value="1"/>
</dbReference>
<evidence type="ECO:0000313" key="3">
    <source>
        <dbReference type="Proteomes" id="UP000664771"/>
    </source>
</evidence>
<feature type="domain" description="Malonyl-CoA:ACP transacylase (MAT)" evidence="1">
    <location>
        <begin position="7"/>
        <end position="303"/>
    </location>
</feature>
<dbReference type="InterPro" id="IPR050858">
    <property type="entry name" value="Mal-CoA-ACP_Trans/PKS_FabD"/>
</dbReference>
<evidence type="ECO:0000313" key="2">
    <source>
        <dbReference type="EMBL" id="MBO1359424.1"/>
    </source>
</evidence>
<sequence>MTIVAILCSGQGTQHREMFSLVESDPSAEPVFQAARTVLGSDPRTFVRTAPMEQLFSNRTGQILCCTMGLAAYAALGPLDARIVCAGYSVGELAAWGVSGCLKPEQVLKLAVTRADLMDAASPHDVGLAGIVGLQPDRLERILAQTGLFIAIKSAADNVVIGGPVSELDAALALAMQQGASVARRLRVSIPSHTPLLRNAVQPLKQAIMELQPKAPRTGLRLLSGLDGEPILRPTDGSERLARQVAETVRWDACLQGCRESDAQVILELGPGSALTRMARTALPDIPARSIDDFHGMEGVRQWLLRTS</sequence>
<proteinExistence type="predicted"/>
<dbReference type="RefSeq" id="WP_207880504.1">
    <property type="nucleotide sequence ID" value="NZ_JAFVMF010000006.1"/>
</dbReference>
<dbReference type="SMART" id="SM00827">
    <property type="entry name" value="PKS_AT"/>
    <property type="match status" value="1"/>
</dbReference>
<organism evidence="2 3">
    <name type="scientific">Acetobacter sacchari</name>
    <dbReference type="NCBI Taxonomy" id="2661687"/>
    <lineage>
        <taxon>Bacteria</taxon>
        <taxon>Pseudomonadati</taxon>
        <taxon>Pseudomonadota</taxon>
        <taxon>Alphaproteobacteria</taxon>
        <taxon>Acetobacterales</taxon>
        <taxon>Acetobacteraceae</taxon>
        <taxon>Acetobacter</taxon>
    </lineage>
</organism>
<dbReference type="PANTHER" id="PTHR42681">
    <property type="entry name" value="MALONYL-COA-ACYL CARRIER PROTEIN TRANSACYLASE, MITOCHONDRIAL"/>
    <property type="match status" value="1"/>
</dbReference>
<dbReference type="PANTHER" id="PTHR42681:SF6">
    <property type="entry name" value="BLL0263 PROTEIN"/>
    <property type="match status" value="1"/>
</dbReference>
<dbReference type="InterPro" id="IPR016035">
    <property type="entry name" value="Acyl_Trfase/lysoPLipase"/>
</dbReference>
<dbReference type="InterPro" id="IPR016036">
    <property type="entry name" value="Malonyl_transacylase_ACP-bd"/>
</dbReference>
<dbReference type="SUPFAM" id="SSF55048">
    <property type="entry name" value="Probable ACP-binding domain of malonyl-CoA ACP transacylase"/>
    <property type="match status" value="1"/>
</dbReference>
<name>A0ABS3LU34_9PROT</name>
<dbReference type="InterPro" id="IPR001227">
    <property type="entry name" value="Ac_transferase_dom_sf"/>
</dbReference>
<evidence type="ECO:0000259" key="1">
    <source>
        <dbReference type="SMART" id="SM00827"/>
    </source>
</evidence>